<dbReference type="InterPro" id="IPR000257">
    <property type="entry name" value="Uroporphyrinogen_deCOase"/>
</dbReference>
<dbReference type="PANTHER" id="PTHR47099">
    <property type="entry name" value="METHYLCOBAMIDE:COM METHYLTRANSFERASE MTBA"/>
    <property type="match status" value="1"/>
</dbReference>
<gene>
    <name evidence="2" type="ORF">BWY73_00935</name>
</gene>
<dbReference type="GO" id="GO:0008168">
    <property type="term" value="F:methyltransferase activity"/>
    <property type="evidence" value="ECO:0007669"/>
    <property type="project" value="UniProtKB-KW"/>
</dbReference>
<protein>
    <submittedName>
        <fullName evidence="2">Methylcobalamin:coenzyme M methyltransferase</fullName>
    </submittedName>
</protein>
<feature type="domain" description="Uroporphyrinogen decarboxylase (URO-D)" evidence="1">
    <location>
        <begin position="132"/>
        <end position="342"/>
    </location>
</feature>
<organism evidence="2">
    <name type="scientific">candidate division TA06 bacterium ADurb.Bin417</name>
    <dbReference type="NCBI Taxonomy" id="1852828"/>
    <lineage>
        <taxon>Bacteria</taxon>
        <taxon>Bacteria division TA06</taxon>
    </lineage>
</organism>
<dbReference type="GO" id="GO:0006779">
    <property type="term" value="P:porphyrin-containing compound biosynthetic process"/>
    <property type="evidence" value="ECO:0007669"/>
    <property type="project" value="InterPro"/>
</dbReference>
<dbReference type="EMBL" id="MWAK01000131">
    <property type="protein sequence ID" value="OPZ92077.1"/>
    <property type="molecule type" value="Genomic_DNA"/>
</dbReference>
<keyword evidence="2" id="KW-0489">Methyltransferase</keyword>
<sequence length="367" mass="40060">MTSRERVLNALARRPVDRVPVFLWFHPETAERLGRRLGIPAGRVGEAMGNDVRQAWVNNNYAMEGIVHERDGESHLDSWGIRWVKEGPFNQIAASPLAGAAPEELAGYRFPEDRLEELLAPLAAAAAGAGEAFLGADVSPCAFEMYLRLRGMEAALMDLAAWPEAAAGLIGRCAGFAARLAEASLDQFRLDWLWTGDDVAGQSAMLMSPAQWRRLIKPALAEVVRVGRERGRPVAYHSCGAIRPIIPDLVEMGVTVLNPVQPNCPGMDPAELKREFGRQLAFMGGVDTQGLLVREPAERIYYHVREIIETMSADGGGYILAGSHTIPPETPEANIFAMLEAAAISREEIFDRAAGIKSGKRLRQAQA</sequence>
<dbReference type="Proteomes" id="UP000485484">
    <property type="component" value="Unassembled WGS sequence"/>
</dbReference>
<dbReference type="Pfam" id="PF01208">
    <property type="entry name" value="URO-D"/>
    <property type="match status" value="1"/>
</dbReference>
<dbReference type="AlphaFoldDB" id="A0A1V5MFQ7"/>
<proteinExistence type="predicted"/>
<dbReference type="GO" id="GO:0004853">
    <property type="term" value="F:uroporphyrinogen decarboxylase activity"/>
    <property type="evidence" value="ECO:0007669"/>
    <property type="project" value="InterPro"/>
</dbReference>
<accession>A0A1V5MFQ7</accession>
<dbReference type="InterPro" id="IPR038071">
    <property type="entry name" value="UROD/MetE-like_sf"/>
</dbReference>
<evidence type="ECO:0000313" key="2">
    <source>
        <dbReference type="EMBL" id="OPZ92077.1"/>
    </source>
</evidence>
<comment type="caution">
    <text evidence="2">The sequence shown here is derived from an EMBL/GenBank/DDBJ whole genome shotgun (WGS) entry which is preliminary data.</text>
</comment>
<reference evidence="2" key="1">
    <citation type="submission" date="2017-02" db="EMBL/GenBank/DDBJ databases">
        <title>Delving into the versatile metabolic prowess of the omnipresent phylum Bacteroidetes.</title>
        <authorList>
            <person name="Nobu M.K."/>
            <person name="Mei R."/>
            <person name="Narihiro T."/>
            <person name="Kuroda K."/>
            <person name="Liu W.-T."/>
        </authorList>
    </citation>
    <scope>NUCLEOTIDE SEQUENCE</scope>
    <source>
        <strain evidence="2">ADurb.Bin417</strain>
    </source>
</reference>
<name>A0A1V5MFQ7_UNCT6</name>
<dbReference type="GO" id="GO:0032259">
    <property type="term" value="P:methylation"/>
    <property type="evidence" value="ECO:0007669"/>
    <property type="project" value="UniProtKB-KW"/>
</dbReference>
<dbReference type="Gene3D" id="3.20.20.210">
    <property type="match status" value="1"/>
</dbReference>
<dbReference type="SUPFAM" id="SSF51726">
    <property type="entry name" value="UROD/MetE-like"/>
    <property type="match status" value="1"/>
</dbReference>
<keyword evidence="2" id="KW-0808">Transferase</keyword>
<dbReference type="PANTHER" id="PTHR47099:SF1">
    <property type="entry name" value="METHYLCOBAMIDE:COM METHYLTRANSFERASE MTBA"/>
    <property type="match status" value="1"/>
</dbReference>
<dbReference type="InterPro" id="IPR052024">
    <property type="entry name" value="Methanogen_methyltrans"/>
</dbReference>
<evidence type="ECO:0000259" key="1">
    <source>
        <dbReference type="Pfam" id="PF01208"/>
    </source>
</evidence>